<dbReference type="Proteomes" id="UP000717585">
    <property type="component" value="Unassembled WGS sequence"/>
</dbReference>
<sequence length="107" mass="12115">MNLVVGNEGSEEQKKPMVMAKPSFERIPRSSLFAKLDTFMPMMEQEPSKEVISAVDMVNCDEVPPEDRDHPVDEKEFGVKMDLYLGVLEAKEELNEENIVIPSKSSK</sequence>
<evidence type="ECO:0000313" key="1">
    <source>
        <dbReference type="EMBL" id="KAG9394746.1"/>
    </source>
</evidence>
<accession>A0A8J6BYQ1</accession>
<name>A0A8J6BYQ1_9EUKA</name>
<dbReference type="EMBL" id="JAHDYR010000013">
    <property type="protein sequence ID" value="KAG9394746.1"/>
    <property type="molecule type" value="Genomic_DNA"/>
</dbReference>
<comment type="caution">
    <text evidence="1">The sequence shown here is derived from an EMBL/GenBank/DDBJ whole genome shotgun (WGS) entry which is preliminary data.</text>
</comment>
<proteinExistence type="predicted"/>
<protein>
    <submittedName>
        <fullName evidence="1">Uncharacterized protein</fullName>
    </submittedName>
</protein>
<evidence type="ECO:0000313" key="2">
    <source>
        <dbReference type="Proteomes" id="UP000717585"/>
    </source>
</evidence>
<organism evidence="1 2">
    <name type="scientific">Carpediemonas membranifera</name>
    <dbReference type="NCBI Taxonomy" id="201153"/>
    <lineage>
        <taxon>Eukaryota</taxon>
        <taxon>Metamonada</taxon>
        <taxon>Carpediemonas-like organisms</taxon>
        <taxon>Carpediemonas</taxon>
    </lineage>
</organism>
<keyword evidence="2" id="KW-1185">Reference proteome</keyword>
<reference evidence="1" key="1">
    <citation type="submission" date="2021-05" db="EMBL/GenBank/DDBJ databases">
        <title>A free-living protist that lacks canonical eukaryotic 1 DNA replication and segregation systems.</title>
        <authorList>
            <person name="Salas-Leiva D.E."/>
            <person name="Tromer E.C."/>
            <person name="Curtis B.A."/>
            <person name="Jerlstrom-Hultqvist J."/>
            <person name="Kolisko M."/>
            <person name="Yi Z."/>
            <person name="Salas-Leiva J.S."/>
            <person name="Gallot-Lavallee L."/>
            <person name="Kops G.J.P.L."/>
            <person name="Archibald J.M."/>
            <person name="Simpson A.G.B."/>
            <person name="Roger A.J."/>
        </authorList>
    </citation>
    <scope>NUCLEOTIDE SEQUENCE</scope>
    <source>
        <strain evidence="1">BICM</strain>
    </source>
</reference>
<gene>
    <name evidence="1" type="ORF">J8273_3722</name>
</gene>
<dbReference type="AlphaFoldDB" id="A0A8J6BYQ1"/>